<keyword evidence="3" id="KW-1185">Reference proteome</keyword>
<dbReference type="OrthoDB" id="8587277at2759"/>
<dbReference type="PANTHER" id="PTHR17206">
    <property type="entry name" value="PROLACTIN-RELEASING PEPTIDE"/>
    <property type="match status" value="1"/>
</dbReference>
<gene>
    <name evidence="2" type="ORF">NHX12_021363</name>
</gene>
<name>A0A9Q0EPX7_9TELE</name>
<protein>
    <recommendedName>
        <fullName evidence="4">Prolactin-releasing peptide</fullName>
    </recommendedName>
</protein>
<organism evidence="2 3">
    <name type="scientific">Muraenolepis orangiensis</name>
    <name type="common">Patagonian moray cod</name>
    <dbReference type="NCBI Taxonomy" id="630683"/>
    <lineage>
        <taxon>Eukaryota</taxon>
        <taxon>Metazoa</taxon>
        <taxon>Chordata</taxon>
        <taxon>Craniata</taxon>
        <taxon>Vertebrata</taxon>
        <taxon>Euteleostomi</taxon>
        <taxon>Actinopterygii</taxon>
        <taxon>Neopterygii</taxon>
        <taxon>Teleostei</taxon>
        <taxon>Neoteleostei</taxon>
        <taxon>Acanthomorphata</taxon>
        <taxon>Zeiogadaria</taxon>
        <taxon>Gadariae</taxon>
        <taxon>Gadiformes</taxon>
        <taxon>Muraenolepidoidei</taxon>
        <taxon>Muraenolepididae</taxon>
        <taxon>Muraenolepis</taxon>
    </lineage>
</organism>
<evidence type="ECO:0000256" key="1">
    <source>
        <dbReference type="SAM" id="SignalP"/>
    </source>
</evidence>
<reference evidence="2" key="1">
    <citation type="submission" date="2022-07" db="EMBL/GenBank/DDBJ databases">
        <title>Chromosome-level genome of Muraenolepis orangiensis.</title>
        <authorList>
            <person name="Kim J."/>
        </authorList>
    </citation>
    <scope>NUCLEOTIDE SEQUENCE</scope>
    <source>
        <strain evidence="2">KU_S4_2022</strain>
        <tissue evidence="2">Muscle</tissue>
    </source>
</reference>
<comment type="caution">
    <text evidence="2">The sequence shown here is derived from an EMBL/GenBank/DDBJ whole genome shotgun (WGS) entry which is preliminary data.</text>
</comment>
<evidence type="ECO:0000313" key="3">
    <source>
        <dbReference type="Proteomes" id="UP001148018"/>
    </source>
</evidence>
<feature type="chain" id="PRO_5040404785" description="Prolactin-releasing peptide" evidence="1">
    <location>
        <begin position="32"/>
        <end position="120"/>
    </location>
</feature>
<dbReference type="AlphaFoldDB" id="A0A9Q0EPX7"/>
<keyword evidence="1" id="KW-0732">Signal</keyword>
<evidence type="ECO:0000313" key="2">
    <source>
        <dbReference type="EMBL" id="KAJ3611347.1"/>
    </source>
</evidence>
<dbReference type="Proteomes" id="UP001148018">
    <property type="component" value="Unassembled WGS sequence"/>
</dbReference>
<proteinExistence type="predicted"/>
<accession>A0A9Q0EPX7</accession>
<dbReference type="GO" id="GO:0005179">
    <property type="term" value="F:hormone activity"/>
    <property type="evidence" value="ECO:0007669"/>
    <property type="project" value="InterPro"/>
</dbReference>
<dbReference type="InterPro" id="IPR026194">
    <property type="entry name" value="PrRP"/>
</dbReference>
<dbReference type="Pfam" id="PF15172">
    <property type="entry name" value="Prolactin_RP"/>
    <property type="match status" value="1"/>
</dbReference>
<dbReference type="PANTHER" id="PTHR17206:SF0">
    <property type="entry name" value="PRRP PROTEIN"/>
    <property type="match status" value="1"/>
</dbReference>
<sequence length="120" mass="12996">MQLVRQYALSVRWVLAALAALLLLSSGVTVAHSTATVEHDFHHIVHNVDNRSPEIDPFWYVGRGVRPIGRFGKRHSGSVSLGGSRGEDPPGLGSLGLGSLGLLLDVLRNNNKPAGRDWRP</sequence>
<evidence type="ECO:0008006" key="4">
    <source>
        <dbReference type="Google" id="ProtNLM"/>
    </source>
</evidence>
<dbReference type="EMBL" id="JANIIK010000037">
    <property type="protein sequence ID" value="KAJ3611347.1"/>
    <property type="molecule type" value="Genomic_DNA"/>
</dbReference>
<feature type="signal peptide" evidence="1">
    <location>
        <begin position="1"/>
        <end position="31"/>
    </location>
</feature>